<feature type="transmembrane region" description="Helical" evidence="1">
    <location>
        <begin position="261"/>
        <end position="279"/>
    </location>
</feature>
<feature type="transmembrane region" description="Helical" evidence="1">
    <location>
        <begin position="33"/>
        <end position="56"/>
    </location>
</feature>
<evidence type="ECO:0000313" key="2">
    <source>
        <dbReference type="EMBL" id="MCL2915627.1"/>
    </source>
</evidence>
<feature type="transmembrane region" description="Helical" evidence="1">
    <location>
        <begin position="164"/>
        <end position="186"/>
    </location>
</feature>
<feature type="transmembrane region" description="Helical" evidence="1">
    <location>
        <begin position="323"/>
        <end position="343"/>
    </location>
</feature>
<proteinExistence type="predicted"/>
<feature type="transmembrane region" description="Helical" evidence="1">
    <location>
        <begin position="355"/>
        <end position="375"/>
    </location>
</feature>
<keyword evidence="1" id="KW-0472">Membrane</keyword>
<organism evidence="2 3">
    <name type="scientific">Shewanella corallii</name>
    <dbReference type="NCBI Taxonomy" id="560080"/>
    <lineage>
        <taxon>Bacteria</taxon>
        <taxon>Pseudomonadati</taxon>
        <taxon>Pseudomonadota</taxon>
        <taxon>Gammaproteobacteria</taxon>
        <taxon>Alteromonadales</taxon>
        <taxon>Shewanellaceae</taxon>
        <taxon>Shewanella</taxon>
    </lineage>
</organism>
<protein>
    <submittedName>
        <fullName evidence="2">Sodium:glutamate symporter</fullName>
    </submittedName>
</protein>
<reference evidence="2 3" key="1">
    <citation type="submission" date="2022-01" db="EMBL/GenBank/DDBJ databases">
        <title>Whole genome-based taxonomy of the Shewanellaceae.</title>
        <authorList>
            <person name="Martin-Rodriguez A.J."/>
        </authorList>
    </citation>
    <scope>NUCLEOTIDE SEQUENCE [LARGE SCALE GENOMIC DNA]</scope>
    <source>
        <strain evidence="2 3">DSM 21332</strain>
    </source>
</reference>
<dbReference type="PANTHER" id="PTHR36178">
    <property type="entry name" value="SLR0625 PROTEIN"/>
    <property type="match status" value="1"/>
</dbReference>
<gene>
    <name evidence="2" type="ORF">L2725_17890</name>
</gene>
<feature type="transmembrane region" description="Helical" evidence="1">
    <location>
        <begin position="231"/>
        <end position="249"/>
    </location>
</feature>
<name>A0ABT0NAY6_9GAMM</name>
<feature type="transmembrane region" description="Helical" evidence="1">
    <location>
        <begin position="387"/>
        <end position="409"/>
    </location>
</feature>
<comment type="caution">
    <text evidence="2">The sequence shown here is derived from an EMBL/GenBank/DDBJ whole genome shotgun (WGS) entry which is preliminary data.</text>
</comment>
<feature type="transmembrane region" description="Helical" evidence="1">
    <location>
        <begin position="102"/>
        <end position="123"/>
    </location>
</feature>
<evidence type="ECO:0000313" key="3">
    <source>
        <dbReference type="Proteomes" id="UP001202831"/>
    </source>
</evidence>
<keyword evidence="3" id="KW-1185">Reference proteome</keyword>
<evidence type="ECO:0000256" key="1">
    <source>
        <dbReference type="SAM" id="Phobius"/>
    </source>
</evidence>
<keyword evidence="1" id="KW-0812">Transmembrane</keyword>
<feature type="transmembrane region" description="Helical" evidence="1">
    <location>
        <begin position="129"/>
        <end position="152"/>
    </location>
</feature>
<dbReference type="PANTHER" id="PTHR36178:SF1">
    <property type="entry name" value="SODIUM_GLUTAMATE SYMPORTER"/>
    <property type="match status" value="1"/>
</dbReference>
<dbReference type="Proteomes" id="UP001202831">
    <property type="component" value="Unassembled WGS sequence"/>
</dbReference>
<feature type="transmembrane region" description="Helical" evidence="1">
    <location>
        <begin position="415"/>
        <end position="436"/>
    </location>
</feature>
<dbReference type="InterPro" id="IPR004445">
    <property type="entry name" value="GltS"/>
</dbReference>
<feature type="transmembrane region" description="Helical" evidence="1">
    <location>
        <begin position="6"/>
        <end position="26"/>
    </location>
</feature>
<keyword evidence="1" id="KW-1133">Transmembrane helix</keyword>
<accession>A0ABT0NAY6</accession>
<dbReference type="EMBL" id="JAKIKT010000008">
    <property type="protein sequence ID" value="MCL2915627.1"/>
    <property type="molecule type" value="Genomic_DNA"/>
</dbReference>
<sequence length="449" mass="48516">MTEWVMLTDFALAGALLLAGKILRIYCPPLQRLYLPAAVLAGIIGLFLGPSGLNILPWSQGFATNASLLTAALFAALGLTTDLPSPRLLAQRAGSLWAFNQVATVSQWLFAALMGLIMATFIWPELNPGFGLVLSAGFMGGHGTSVVVGNIFGQLGWADAMTLGLTFATAGVFISISLGMVILQAAVKFGLVKDFTCFDKMDSYQQKGLIAPSEQQPVMRETLSALSVDSFAIHLAIVAGVTAFAYHSANYLSSFMGQMQIPNFVTAFIGGMLVRAIAKRTGGKRYLCDKVFSHAGATTTDFLIVFGISAIKITVLTQYLLPMILLLTGGILFTLFLVLWVAPRMLGEDWFEKGIFSWGWLTGTVAMGIALLRVIDPKMKGTVLDDYAIAYVPGSITDVFIISMMPIAMVKGYQAEAFLVGFGYLALVLALWYWLLRRKNQPGIKLQQA</sequence>
<dbReference type="RefSeq" id="WP_249250211.1">
    <property type="nucleotide sequence ID" value="NZ_JAKIKT010000008.1"/>
</dbReference>